<evidence type="ECO:0000259" key="8">
    <source>
        <dbReference type="PROSITE" id="PS50237"/>
    </source>
</evidence>
<dbReference type="STRING" id="402676.B6JZ75"/>
<evidence type="ECO:0000313" key="10">
    <source>
        <dbReference type="JaponicusDB" id="SJAG_01900"/>
    </source>
</evidence>
<feature type="compositionally biased region" description="Acidic residues" evidence="7">
    <location>
        <begin position="64"/>
        <end position="94"/>
    </location>
</feature>
<dbReference type="Gene3D" id="1.25.10.10">
    <property type="entry name" value="Leucine-rich Repeat Variant"/>
    <property type="match status" value="1"/>
</dbReference>
<evidence type="ECO:0000256" key="3">
    <source>
        <dbReference type="ARBA" id="ARBA00012485"/>
    </source>
</evidence>
<dbReference type="VEuPathDB" id="FungiDB:SJAG_01900"/>
<dbReference type="InterPro" id="IPR016024">
    <property type="entry name" value="ARM-type_fold"/>
</dbReference>
<keyword evidence="11" id="KW-1185">Reference proteome</keyword>
<dbReference type="GO" id="GO:0043161">
    <property type="term" value="P:proteasome-mediated ubiquitin-dependent protein catabolic process"/>
    <property type="evidence" value="ECO:0000318"/>
    <property type="project" value="GO_Central"/>
</dbReference>
<feature type="domain" description="HECT" evidence="8">
    <location>
        <begin position="1092"/>
        <end position="1436"/>
    </location>
</feature>
<evidence type="ECO:0000256" key="1">
    <source>
        <dbReference type="ARBA" id="ARBA00000885"/>
    </source>
</evidence>
<evidence type="ECO:0000313" key="11">
    <source>
        <dbReference type="Proteomes" id="UP000001744"/>
    </source>
</evidence>
<name>B6JZ75_SCHJY</name>
<dbReference type="Gene3D" id="3.30.2160.10">
    <property type="entry name" value="Hect, E3 ligase catalytic domain"/>
    <property type="match status" value="1"/>
</dbReference>
<dbReference type="SUPFAM" id="SSF56204">
    <property type="entry name" value="Hect, E3 ligase catalytic domain"/>
    <property type="match status" value="1"/>
</dbReference>
<dbReference type="PANTHER" id="PTHR45670">
    <property type="entry name" value="E3 UBIQUITIN-PROTEIN LIGASE TRIP12"/>
    <property type="match status" value="1"/>
</dbReference>
<dbReference type="Pfam" id="PF25579">
    <property type="entry name" value="TPR_TRIP12_N"/>
    <property type="match status" value="1"/>
</dbReference>
<dbReference type="Gene3D" id="3.90.1750.10">
    <property type="entry name" value="Hect, E3 ligase catalytic domains"/>
    <property type="match status" value="1"/>
</dbReference>
<dbReference type="GO" id="GO:0061630">
    <property type="term" value="F:ubiquitin protein ligase activity"/>
    <property type="evidence" value="ECO:0000318"/>
    <property type="project" value="GO_Central"/>
</dbReference>
<keyword evidence="4" id="KW-0808">Transferase</keyword>
<dbReference type="InterPro" id="IPR035983">
    <property type="entry name" value="Hect_E3_ubiquitin_ligase"/>
</dbReference>
<keyword evidence="9" id="KW-0436">Ligase</keyword>
<dbReference type="GO" id="GO:0016607">
    <property type="term" value="C:nuclear speck"/>
    <property type="evidence" value="ECO:0000318"/>
    <property type="project" value="GO_Central"/>
</dbReference>
<dbReference type="PANTHER" id="PTHR45670:SF1">
    <property type="entry name" value="E3 UBIQUITIN-PROTEIN LIGASE HECTD1"/>
    <property type="match status" value="1"/>
</dbReference>
<accession>B6JZ75</accession>
<dbReference type="OrthoDB" id="423283at2759"/>
<feature type="compositionally biased region" description="Basic and acidic residues" evidence="7">
    <location>
        <begin position="43"/>
        <end position="58"/>
    </location>
</feature>
<dbReference type="GO" id="GO:0000209">
    <property type="term" value="P:protein polyubiquitination"/>
    <property type="evidence" value="ECO:0000318"/>
    <property type="project" value="GO_Central"/>
</dbReference>
<sequence length="1436" mass="162389">MNTNEHDMATELDNDMFSNPEDESHDVSYRSAGAQLNGNGDDFDIHVIDSDAPAHEHMTSSVDDHDEGVSDEEEDEEEEEEEEEDEAVDEDMSGEDDHRYNNYYSESYESDESEVDMRRQLRRGQSNNPTQDSSTFPLDEFENSVRRFFTFSRQEGSQLGSTLGRFAPFGNLPIQFRQILIGLTDDSDPSAQMVALQELSEILVISTEDILQGLFSVEPFVREFNHILANSSSMELMLMCMTCLSNMLEAFPSSIAVVANSPIVSTLCVKMFDMQYIDMTEQALNILLRISEKFGDRIVTNRGLLAALQYLDFFYTGVQRVAISMAANCCKFLREKDVDHVKEAYPHLITALQMADTTVRDKAYECVENIMIAFEDNHDIMKSFVNTDLISSIVASLETSQFSKMQTTSQPRLFSILTCICSVSENYVQPLLEMHLSDIIYELLCGIPPPESFSHNSMVAMQSLFHCPNELISNVLSLICSLLQNCPEVSKTGENSAGTTNALVRTLLPVVMDIYSTTTDKHNRELAVIAALRMINSVDNECLQATVKSLPISAFLASILTLKSKEYALLENALLMAIALLERMPEIYKDLFIREGVVQEVSYMSSALSAELKKLRRDSSGSYENVFQLGMLQKWEKSFLSFYRDDELVNPTLEKLTKFAKSLVYENDYERVFAHLVEVYEQRLPVTSYELLQSGLIPSLLKLLSKGSVSVVRKFFQAFNKGDEHHVLDFTSGSLSRFITSLQELLSRIEKFEISIIPTSSPSQNLGFLSKQYRLKLVPSPTVNESLGLRSFMVSINGLDSLSTLEDYMKGKLFSRRTLENRLSSLHEGTATPIGNTSLTNRIANEEDSASNRSPSVNHDASPTDSQSSSSDTHLSFYFDGKPVNKNFTIFKVILESLKPKGKCSMDDVLNACITLNYNICTSADEPEVTPTVEAFQCNPDLTNVLQLLKTIYDYLSDLESVFPSRHLIGSLENLLTEFNNWKLSAKLNRQLEEPLIVLHQCLPRWCLHIASNYPFLFPFETRYILLQFTAFGMGRAINYWLSVHPVQTNDENSTVLQLVKLNRQKLRISRNQIFEYAKQVLFSFGSSKNIIEIEYEDEVGSGLGPTQEFYTTVSREFTRKHHHMWRDDNQTSNYVHSATGLFPAPMSHAIGANEKICSLFKMLGQFIARSLYDSRLISVQLNPLIFEETIPLTLSSVSKVDKELGKSLRFLERLLARQQAGFTAVPTETKIEDLCLDFTLPGYPSVELIPNGRNVQVSHKNASKYISSIIDFTVGKGVQLQIQNFREGFSTVFNYESLRIITSHELSMLFGKVEEDWSFETIAKSIVADHGYNMENTTIHNLIEVMSNFSFSEQRDFLQFITGSRKLPIGGFSSLHPALTVVRKLNEPPYVPDDYLPSVMTCVNYLKLPEYSSKEILKQKLMLAMKEGQGSFHLS</sequence>
<evidence type="ECO:0000256" key="7">
    <source>
        <dbReference type="SAM" id="MobiDB-lite"/>
    </source>
</evidence>
<dbReference type="EMBL" id="KE651168">
    <property type="protein sequence ID" value="EEB06843.1"/>
    <property type="molecule type" value="Genomic_DNA"/>
</dbReference>
<feature type="active site" description="Glycyl thioester intermediate" evidence="6">
    <location>
        <position position="1403"/>
    </location>
</feature>
<comment type="similarity">
    <text evidence="2">Belongs to the UPL family. K-HECT subfamily.</text>
</comment>
<evidence type="ECO:0000256" key="4">
    <source>
        <dbReference type="ARBA" id="ARBA00022679"/>
    </source>
</evidence>
<evidence type="ECO:0000256" key="6">
    <source>
        <dbReference type="PROSITE-ProRule" id="PRU00104"/>
    </source>
</evidence>
<dbReference type="SUPFAM" id="SSF48371">
    <property type="entry name" value="ARM repeat"/>
    <property type="match status" value="1"/>
</dbReference>
<dbReference type="Pfam" id="PF00632">
    <property type="entry name" value="HECT"/>
    <property type="match status" value="1"/>
</dbReference>
<dbReference type="eggNOG" id="KOG0168">
    <property type="taxonomic scope" value="Eukaryota"/>
</dbReference>
<dbReference type="InterPro" id="IPR045322">
    <property type="entry name" value="HECTD1/TRIP12-like"/>
</dbReference>
<dbReference type="GO" id="GO:0016874">
    <property type="term" value="F:ligase activity"/>
    <property type="evidence" value="ECO:0007669"/>
    <property type="project" value="UniProtKB-KW"/>
</dbReference>
<dbReference type="InterPro" id="IPR057948">
    <property type="entry name" value="TPR_TRIP12_N"/>
</dbReference>
<dbReference type="Gene3D" id="3.30.2410.10">
    <property type="entry name" value="Hect, E3 ligase catalytic domain"/>
    <property type="match status" value="1"/>
</dbReference>
<dbReference type="Proteomes" id="UP000001744">
    <property type="component" value="Unassembled WGS sequence"/>
</dbReference>
<dbReference type="InterPro" id="IPR000569">
    <property type="entry name" value="HECT_dom"/>
</dbReference>
<reference evidence="9 11" key="1">
    <citation type="journal article" date="2011" name="Science">
        <title>Comparative functional genomics of the fission yeasts.</title>
        <authorList>
            <person name="Rhind N."/>
            <person name="Chen Z."/>
            <person name="Yassour M."/>
            <person name="Thompson D.A."/>
            <person name="Haas B.J."/>
            <person name="Habib N."/>
            <person name="Wapinski I."/>
            <person name="Roy S."/>
            <person name="Lin M.F."/>
            <person name="Heiman D.I."/>
            <person name="Young S.K."/>
            <person name="Furuya K."/>
            <person name="Guo Y."/>
            <person name="Pidoux A."/>
            <person name="Chen H.M."/>
            <person name="Robbertse B."/>
            <person name="Goldberg J.M."/>
            <person name="Aoki K."/>
            <person name="Bayne E.H."/>
            <person name="Berlin A.M."/>
            <person name="Desjardins C.A."/>
            <person name="Dobbs E."/>
            <person name="Dukaj L."/>
            <person name="Fan L."/>
            <person name="FitzGerald M.G."/>
            <person name="French C."/>
            <person name="Gujja S."/>
            <person name="Hansen K."/>
            <person name="Keifenheim D."/>
            <person name="Levin J.Z."/>
            <person name="Mosher R.A."/>
            <person name="Mueller C.A."/>
            <person name="Pfiffner J."/>
            <person name="Priest M."/>
            <person name="Russ C."/>
            <person name="Smialowska A."/>
            <person name="Swoboda P."/>
            <person name="Sykes S.M."/>
            <person name="Vaughn M."/>
            <person name="Vengrova S."/>
            <person name="Yoder R."/>
            <person name="Zeng Q."/>
            <person name="Allshire R."/>
            <person name="Baulcombe D."/>
            <person name="Birren B.W."/>
            <person name="Brown W."/>
            <person name="Ekwall K."/>
            <person name="Kellis M."/>
            <person name="Leatherwood J."/>
            <person name="Levin H."/>
            <person name="Margalit H."/>
            <person name="Martienssen R."/>
            <person name="Nieduszynski C.A."/>
            <person name="Spatafora J.W."/>
            <person name="Friedman N."/>
            <person name="Dalgaard J.Z."/>
            <person name="Baumann P."/>
            <person name="Niki H."/>
            <person name="Regev A."/>
            <person name="Nusbaum C."/>
        </authorList>
    </citation>
    <scope>NUCLEOTIDE SEQUENCE [LARGE SCALE GENOMIC DNA]</scope>
    <source>
        <strain evidence="11">yFS275 / FY16936</strain>
    </source>
</reference>
<dbReference type="HOGENOM" id="CLU_000366_1_1_1"/>
<dbReference type="OMA" id="FFTIHAQ"/>
<dbReference type="GeneID" id="7048080"/>
<evidence type="ECO:0000256" key="5">
    <source>
        <dbReference type="ARBA" id="ARBA00022786"/>
    </source>
</evidence>
<organism evidence="9 11">
    <name type="scientific">Schizosaccharomyces japonicus (strain yFS275 / FY16936)</name>
    <name type="common">Fission yeast</name>
    <dbReference type="NCBI Taxonomy" id="402676"/>
    <lineage>
        <taxon>Eukaryota</taxon>
        <taxon>Fungi</taxon>
        <taxon>Dikarya</taxon>
        <taxon>Ascomycota</taxon>
        <taxon>Taphrinomycotina</taxon>
        <taxon>Schizosaccharomycetes</taxon>
        <taxon>Schizosaccharomycetales</taxon>
        <taxon>Schizosaccharomycetaceae</taxon>
        <taxon>Schizosaccharomyces</taxon>
    </lineage>
</organism>
<keyword evidence="5 6" id="KW-0833">Ubl conjugation pathway</keyword>
<evidence type="ECO:0000313" key="9">
    <source>
        <dbReference type="EMBL" id="EEB06843.1"/>
    </source>
</evidence>
<feature type="compositionally biased region" description="Polar residues" evidence="7">
    <location>
        <begin position="851"/>
        <end position="861"/>
    </location>
</feature>
<feature type="region of interest" description="Disordered" evidence="7">
    <location>
        <begin position="1"/>
        <end position="101"/>
    </location>
</feature>
<gene>
    <name evidence="10" type="primary">hul6</name>
    <name evidence="9" type="ORF">SJAG_01900</name>
</gene>
<protein>
    <recommendedName>
        <fullName evidence="3">HECT-type E3 ubiquitin transferase</fullName>
        <ecNumber evidence="3">2.3.2.26</ecNumber>
    </recommendedName>
</protein>
<dbReference type="eggNOG" id="KOG0170">
    <property type="taxonomic scope" value="Eukaryota"/>
</dbReference>
<proteinExistence type="inferred from homology"/>
<dbReference type="CDD" id="cd00078">
    <property type="entry name" value="HECTc"/>
    <property type="match status" value="1"/>
</dbReference>
<evidence type="ECO:0000256" key="2">
    <source>
        <dbReference type="ARBA" id="ARBA00006331"/>
    </source>
</evidence>
<dbReference type="GO" id="GO:0005741">
    <property type="term" value="C:mitochondrial outer membrane"/>
    <property type="evidence" value="ECO:0007669"/>
    <property type="project" value="EnsemblFungi"/>
</dbReference>
<dbReference type="RefSeq" id="XP_002173136.1">
    <property type="nucleotide sequence ID" value="XM_002173100.2"/>
</dbReference>
<feature type="region of interest" description="Disordered" evidence="7">
    <location>
        <begin position="846"/>
        <end position="871"/>
    </location>
</feature>
<dbReference type="JaponicusDB" id="SJAG_01900">
    <property type="gene designation" value="hul6"/>
</dbReference>
<dbReference type="SMART" id="SM00119">
    <property type="entry name" value="HECTc"/>
    <property type="match status" value="1"/>
</dbReference>
<feature type="compositionally biased region" description="Acidic residues" evidence="7">
    <location>
        <begin position="10"/>
        <end position="24"/>
    </location>
</feature>
<dbReference type="EC" id="2.3.2.26" evidence="3"/>
<dbReference type="InterPro" id="IPR011989">
    <property type="entry name" value="ARM-like"/>
</dbReference>
<dbReference type="PROSITE" id="PS50237">
    <property type="entry name" value="HECT"/>
    <property type="match status" value="1"/>
</dbReference>
<comment type="catalytic activity">
    <reaction evidence="1">
        <text>S-ubiquitinyl-[E2 ubiquitin-conjugating enzyme]-L-cysteine + [acceptor protein]-L-lysine = [E2 ubiquitin-conjugating enzyme]-L-cysteine + N(6)-ubiquitinyl-[acceptor protein]-L-lysine.</text>
        <dbReference type="EC" id="2.3.2.26"/>
    </reaction>
</comment>